<evidence type="ECO:0000256" key="4">
    <source>
        <dbReference type="ARBA" id="ARBA00023163"/>
    </source>
</evidence>
<evidence type="ECO:0000256" key="5">
    <source>
        <dbReference type="ARBA" id="ARBA00023170"/>
    </source>
</evidence>
<comment type="subcellular location">
    <subcellularLocation>
        <location evidence="1">Nucleus</location>
    </subcellularLocation>
</comment>
<evidence type="ECO:0000256" key="3">
    <source>
        <dbReference type="ARBA" id="ARBA00023015"/>
    </source>
</evidence>
<dbReference type="InterPro" id="IPR035500">
    <property type="entry name" value="NHR-like_dom_sf"/>
</dbReference>
<sequence>VDDQMKLLQNCWSELLILDHVFRQVVHAKEGAILLVTGQQVDYAVIASQAGATLNNLLSHAQELVSKLRSLQLDQREFVCLKFLVLFSLEVFARAQSLNNLAEESSIMKDPPEGCVLPPAVPVLRPPAKED</sequence>
<keyword evidence="3" id="KW-0805">Transcription regulation</keyword>
<evidence type="ECO:0000256" key="1">
    <source>
        <dbReference type="ARBA" id="ARBA00004123"/>
    </source>
</evidence>
<evidence type="ECO:0000256" key="6">
    <source>
        <dbReference type="ARBA" id="ARBA00023242"/>
    </source>
</evidence>
<feature type="non-terminal residue" evidence="8">
    <location>
        <position position="1"/>
    </location>
</feature>
<dbReference type="InterPro" id="IPR016355">
    <property type="entry name" value="NR5-like"/>
</dbReference>
<keyword evidence="9" id="KW-1185">Reference proteome</keyword>
<dbReference type="PANTHER" id="PTHR24086">
    <property type="entry name" value="NUCLEAR RECEPTOR SUBFAMILY 5 GROUP A"/>
    <property type="match status" value="1"/>
</dbReference>
<keyword evidence="6" id="KW-0539">Nucleus</keyword>
<evidence type="ECO:0000259" key="7">
    <source>
        <dbReference type="PROSITE" id="PS51843"/>
    </source>
</evidence>
<feature type="domain" description="NR LBD" evidence="7">
    <location>
        <begin position="1"/>
        <end position="131"/>
    </location>
</feature>
<dbReference type="InterPro" id="IPR000536">
    <property type="entry name" value="Nucl_hrmn_rcpt_lig-bd"/>
</dbReference>
<keyword evidence="4" id="KW-0804">Transcription</keyword>
<dbReference type="PANTHER" id="PTHR24086:SF49">
    <property type="entry name" value="NR5A2 PROTEIN"/>
    <property type="match status" value="1"/>
</dbReference>
<reference evidence="8 9" key="1">
    <citation type="submission" date="2021-06" db="EMBL/GenBank/DDBJ databases">
        <authorList>
            <person name="Palmer J.M."/>
        </authorList>
    </citation>
    <scope>NUCLEOTIDE SEQUENCE [LARGE SCALE GENOMIC DNA]</scope>
    <source>
        <strain evidence="8 9">XR_2019</strain>
        <tissue evidence="8">Muscle</tissue>
    </source>
</reference>
<dbReference type="Pfam" id="PF00104">
    <property type="entry name" value="Hormone_recep"/>
    <property type="match status" value="1"/>
</dbReference>
<dbReference type="Proteomes" id="UP001444071">
    <property type="component" value="Unassembled WGS sequence"/>
</dbReference>
<dbReference type="EMBL" id="JAHRIM010050663">
    <property type="protein sequence ID" value="MEQ2268886.1"/>
    <property type="molecule type" value="Genomic_DNA"/>
</dbReference>
<evidence type="ECO:0000313" key="9">
    <source>
        <dbReference type="Proteomes" id="UP001444071"/>
    </source>
</evidence>
<gene>
    <name evidence="8" type="primary">NR5A2_3</name>
    <name evidence="8" type="ORF">XENORESO_017808</name>
</gene>
<keyword evidence="5 8" id="KW-0675">Receptor</keyword>
<protein>
    <submittedName>
        <fullName evidence="8">Nuclear receptor subfamily 5 group A member 2</fullName>
    </submittedName>
</protein>
<dbReference type="Gene3D" id="1.10.565.10">
    <property type="entry name" value="Retinoid X Receptor"/>
    <property type="match status" value="1"/>
</dbReference>
<comment type="similarity">
    <text evidence="2">Belongs to the nuclear hormone receptor family. NR5 subfamily.</text>
</comment>
<evidence type="ECO:0000256" key="2">
    <source>
        <dbReference type="ARBA" id="ARBA00007536"/>
    </source>
</evidence>
<name>A0ABV0WH19_9TELE</name>
<comment type="caution">
    <text evidence="8">The sequence shown here is derived from an EMBL/GenBank/DDBJ whole genome shotgun (WGS) entry which is preliminary data.</text>
</comment>
<dbReference type="PROSITE" id="PS51843">
    <property type="entry name" value="NR_LBD"/>
    <property type="match status" value="1"/>
</dbReference>
<organism evidence="8 9">
    <name type="scientific">Xenotaenia resolanae</name>
    <dbReference type="NCBI Taxonomy" id="208358"/>
    <lineage>
        <taxon>Eukaryota</taxon>
        <taxon>Metazoa</taxon>
        <taxon>Chordata</taxon>
        <taxon>Craniata</taxon>
        <taxon>Vertebrata</taxon>
        <taxon>Euteleostomi</taxon>
        <taxon>Actinopterygii</taxon>
        <taxon>Neopterygii</taxon>
        <taxon>Teleostei</taxon>
        <taxon>Neoteleostei</taxon>
        <taxon>Acanthomorphata</taxon>
        <taxon>Ovalentaria</taxon>
        <taxon>Atherinomorphae</taxon>
        <taxon>Cyprinodontiformes</taxon>
        <taxon>Goodeidae</taxon>
        <taxon>Xenotaenia</taxon>
    </lineage>
</organism>
<proteinExistence type="inferred from homology"/>
<dbReference type="SUPFAM" id="SSF48508">
    <property type="entry name" value="Nuclear receptor ligand-binding domain"/>
    <property type="match status" value="1"/>
</dbReference>
<accession>A0ABV0WH19</accession>
<evidence type="ECO:0000313" key="8">
    <source>
        <dbReference type="EMBL" id="MEQ2268886.1"/>
    </source>
</evidence>